<dbReference type="InterPro" id="IPR023753">
    <property type="entry name" value="FAD/NAD-binding_dom"/>
</dbReference>
<evidence type="ECO:0000313" key="6">
    <source>
        <dbReference type="Proteomes" id="UP001277761"/>
    </source>
</evidence>
<dbReference type="Gene3D" id="3.50.50.60">
    <property type="entry name" value="FAD/NAD(P)-binding domain"/>
    <property type="match status" value="2"/>
</dbReference>
<comment type="caution">
    <text evidence="5">The sequence shown here is derived from an EMBL/GenBank/DDBJ whole genome shotgun (WGS) entry which is preliminary data.</text>
</comment>
<evidence type="ECO:0000256" key="1">
    <source>
        <dbReference type="ARBA" id="ARBA00022630"/>
    </source>
</evidence>
<sequence>MASDELPAACDVAVIGGGAAGLSAGLTLARAGRSVVVVDDGAQRNLPAEGIHGFLTREGLAPGELVRLGAADVRGYGGRVVAGRVARASALTPDAPDTAAFALELEDGRGLRARRVILAAGLRDELPPIPGLRERWGRDVVHCPYCHGHEVRDTAIAVLASGPMAAHALLVRQWSDDVTLFLDGGPAPEPRDAERLAARGIAVVPEPIAALEVQDDAIIGLRLEDGRVVPRRTVFAVGRMVARADVAEQLGLRVADHPSGMGREVEADGFGQTAIPGVWAAGNVRDVAATVVSALDQGVRAAAHANHDLVHEDAERALAAAVAP</sequence>
<dbReference type="PRINTS" id="PR00368">
    <property type="entry name" value="FADPNR"/>
</dbReference>
<keyword evidence="6" id="KW-1185">Reference proteome</keyword>
<evidence type="ECO:0000256" key="3">
    <source>
        <dbReference type="ARBA" id="ARBA00048132"/>
    </source>
</evidence>
<protein>
    <submittedName>
        <fullName evidence="5">NAD(P)/FAD-dependent oxidoreductase</fullName>
    </submittedName>
</protein>
<comment type="catalytic activity">
    <reaction evidence="3">
        <text>[thioredoxin]-dithiol + NADP(+) = [thioredoxin]-disulfide + NADPH + H(+)</text>
        <dbReference type="Rhea" id="RHEA:20345"/>
        <dbReference type="Rhea" id="RHEA-COMP:10698"/>
        <dbReference type="Rhea" id="RHEA-COMP:10700"/>
        <dbReference type="ChEBI" id="CHEBI:15378"/>
        <dbReference type="ChEBI" id="CHEBI:29950"/>
        <dbReference type="ChEBI" id="CHEBI:50058"/>
        <dbReference type="ChEBI" id="CHEBI:57783"/>
        <dbReference type="ChEBI" id="CHEBI:58349"/>
        <dbReference type="EC" id="1.8.1.9"/>
    </reaction>
</comment>
<dbReference type="PANTHER" id="PTHR48105">
    <property type="entry name" value="THIOREDOXIN REDUCTASE 1-RELATED-RELATED"/>
    <property type="match status" value="1"/>
</dbReference>
<dbReference type="Pfam" id="PF07992">
    <property type="entry name" value="Pyr_redox_2"/>
    <property type="match status" value="1"/>
</dbReference>
<dbReference type="InterPro" id="IPR050097">
    <property type="entry name" value="Ferredoxin-NADP_redctase_2"/>
</dbReference>
<reference evidence="5 6" key="1">
    <citation type="submission" date="2023-11" db="EMBL/GenBank/DDBJ databases">
        <authorList>
            <person name="Xu M."/>
            <person name="Jiang T."/>
        </authorList>
    </citation>
    <scope>NUCLEOTIDE SEQUENCE [LARGE SCALE GENOMIC DNA]</scope>
    <source>
        <strain evidence="5 6">SD</strain>
    </source>
</reference>
<evidence type="ECO:0000256" key="2">
    <source>
        <dbReference type="ARBA" id="ARBA00023002"/>
    </source>
</evidence>
<evidence type="ECO:0000313" key="5">
    <source>
        <dbReference type="EMBL" id="MDX8150379.1"/>
    </source>
</evidence>
<keyword evidence="2" id="KW-0560">Oxidoreductase</keyword>
<keyword evidence="1" id="KW-0285">Flavoprotein</keyword>
<evidence type="ECO:0000259" key="4">
    <source>
        <dbReference type="Pfam" id="PF07992"/>
    </source>
</evidence>
<dbReference type="PRINTS" id="PR00469">
    <property type="entry name" value="PNDRDTASEII"/>
</dbReference>
<proteinExistence type="predicted"/>
<dbReference type="SUPFAM" id="SSF51905">
    <property type="entry name" value="FAD/NAD(P)-binding domain"/>
    <property type="match status" value="1"/>
</dbReference>
<dbReference type="EMBL" id="JAXAVX010000001">
    <property type="protein sequence ID" value="MDX8150379.1"/>
    <property type="molecule type" value="Genomic_DNA"/>
</dbReference>
<gene>
    <name evidence="5" type="ORF">SK069_02125</name>
</gene>
<feature type="domain" description="FAD/NAD(P)-binding" evidence="4">
    <location>
        <begin position="11"/>
        <end position="298"/>
    </location>
</feature>
<dbReference type="RefSeq" id="WP_319952529.1">
    <property type="nucleotide sequence ID" value="NZ_JAXAVX010000001.1"/>
</dbReference>
<name>A0ABU4VGV0_9ACTN</name>
<organism evidence="5 6">
    <name type="scientific">Patulibacter brassicae</name>
    <dbReference type="NCBI Taxonomy" id="1705717"/>
    <lineage>
        <taxon>Bacteria</taxon>
        <taxon>Bacillati</taxon>
        <taxon>Actinomycetota</taxon>
        <taxon>Thermoleophilia</taxon>
        <taxon>Solirubrobacterales</taxon>
        <taxon>Patulibacteraceae</taxon>
        <taxon>Patulibacter</taxon>
    </lineage>
</organism>
<accession>A0ABU4VGV0</accession>
<dbReference type="InterPro" id="IPR036188">
    <property type="entry name" value="FAD/NAD-bd_sf"/>
</dbReference>
<dbReference type="Proteomes" id="UP001277761">
    <property type="component" value="Unassembled WGS sequence"/>
</dbReference>